<feature type="signal peptide" evidence="1">
    <location>
        <begin position="1"/>
        <end position="39"/>
    </location>
</feature>
<dbReference type="EMBL" id="JAFNEN010000114">
    <property type="protein sequence ID" value="KAG8193838.1"/>
    <property type="molecule type" value="Genomic_DNA"/>
</dbReference>
<feature type="chain" id="PRO_5043529423" evidence="1">
    <location>
        <begin position="40"/>
        <end position="87"/>
    </location>
</feature>
<sequence>MTFPKNKCTNTMRPLGTVSWAPFCFLCLTAWCTLMGVCANEVSSTPEPVPCSISCDCIGPEFAIQADCSNRTLTSVPSDLTIGTVKL</sequence>
<reference evidence="2 3" key="1">
    <citation type="journal article" date="2022" name="Nat. Ecol. Evol.">
        <title>A masculinizing supergene underlies an exaggerated male reproductive morph in a spider.</title>
        <authorList>
            <person name="Hendrickx F."/>
            <person name="De Corte Z."/>
            <person name="Sonet G."/>
            <person name="Van Belleghem S.M."/>
            <person name="Kostlbacher S."/>
            <person name="Vangestel C."/>
        </authorList>
    </citation>
    <scope>NUCLEOTIDE SEQUENCE [LARGE SCALE GENOMIC DNA]</scope>
    <source>
        <strain evidence="2">W744_W776</strain>
    </source>
</reference>
<proteinExistence type="predicted"/>
<evidence type="ECO:0000313" key="3">
    <source>
        <dbReference type="Proteomes" id="UP000827092"/>
    </source>
</evidence>
<protein>
    <submittedName>
        <fullName evidence="2">Uncharacterized protein</fullName>
    </submittedName>
</protein>
<name>A0AAV6VCV6_9ARAC</name>
<keyword evidence="1" id="KW-0732">Signal</keyword>
<comment type="caution">
    <text evidence="2">The sequence shown here is derived from an EMBL/GenBank/DDBJ whole genome shotgun (WGS) entry which is preliminary data.</text>
</comment>
<evidence type="ECO:0000256" key="1">
    <source>
        <dbReference type="SAM" id="SignalP"/>
    </source>
</evidence>
<accession>A0AAV6VCV6</accession>
<keyword evidence="3" id="KW-1185">Reference proteome</keyword>
<dbReference type="Proteomes" id="UP000827092">
    <property type="component" value="Unassembled WGS sequence"/>
</dbReference>
<gene>
    <name evidence="2" type="ORF">JTE90_029570</name>
</gene>
<dbReference type="AlphaFoldDB" id="A0AAV6VCV6"/>
<evidence type="ECO:0000313" key="2">
    <source>
        <dbReference type="EMBL" id="KAG8193838.1"/>
    </source>
</evidence>
<organism evidence="2 3">
    <name type="scientific">Oedothorax gibbosus</name>
    <dbReference type="NCBI Taxonomy" id="931172"/>
    <lineage>
        <taxon>Eukaryota</taxon>
        <taxon>Metazoa</taxon>
        <taxon>Ecdysozoa</taxon>
        <taxon>Arthropoda</taxon>
        <taxon>Chelicerata</taxon>
        <taxon>Arachnida</taxon>
        <taxon>Araneae</taxon>
        <taxon>Araneomorphae</taxon>
        <taxon>Entelegynae</taxon>
        <taxon>Araneoidea</taxon>
        <taxon>Linyphiidae</taxon>
        <taxon>Erigoninae</taxon>
        <taxon>Oedothorax</taxon>
    </lineage>
</organism>